<protein>
    <submittedName>
        <fullName evidence="1">Uncharacterized protein</fullName>
    </submittedName>
</protein>
<dbReference type="VEuPathDB" id="FungiDB:ACJ73_09876"/>
<evidence type="ECO:0000313" key="2">
    <source>
        <dbReference type="Proteomes" id="UP000242791"/>
    </source>
</evidence>
<gene>
    <name evidence="1" type="ORF">ACJ73_09876</name>
</gene>
<proteinExistence type="predicted"/>
<comment type="caution">
    <text evidence="1">The sequence shown here is derived from an EMBL/GenBank/DDBJ whole genome shotgun (WGS) entry which is preliminary data.</text>
</comment>
<feature type="non-terminal residue" evidence="1">
    <location>
        <position position="1"/>
    </location>
</feature>
<dbReference type="Proteomes" id="UP000242791">
    <property type="component" value="Unassembled WGS sequence"/>
</dbReference>
<evidence type="ECO:0000313" key="1">
    <source>
        <dbReference type="EMBL" id="OJD10238.1"/>
    </source>
</evidence>
<accession>A0A1J9P230</accession>
<dbReference type="EMBL" id="LGTZ01003086">
    <property type="protein sequence ID" value="OJD10238.1"/>
    <property type="molecule type" value="Genomic_DNA"/>
</dbReference>
<dbReference type="AlphaFoldDB" id="A0A1J9P230"/>
<sequence length="65" mass="7112">ELARILIAALMAHHMAQMNDLDCNGFLAEVMLEMIKDAEPLALHSTLLQLTIYEITEGKNGGNSS</sequence>
<reference evidence="1 2" key="1">
    <citation type="submission" date="2015-08" db="EMBL/GenBank/DDBJ databases">
        <title>Emmonsia species relationships and genome sequence.</title>
        <authorList>
            <person name="Cuomo C.A."/>
            <person name="Schwartz I.S."/>
            <person name="Kenyon C."/>
            <person name="De Hoog G.S."/>
            <person name="Govender N.P."/>
            <person name="Botha A."/>
            <person name="Moreno L."/>
            <person name="De Vries M."/>
            <person name="Munoz J.F."/>
            <person name="Stielow J.B."/>
        </authorList>
    </citation>
    <scope>NUCLEOTIDE SEQUENCE [LARGE SCALE GENOMIC DNA]</scope>
    <source>
        <strain evidence="1 2">EI222</strain>
    </source>
</reference>
<keyword evidence="2" id="KW-1185">Reference proteome</keyword>
<organism evidence="1 2">
    <name type="scientific">Blastomyces percursus</name>
    <dbReference type="NCBI Taxonomy" id="1658174"/>
    <lineage>
        <taxon>Eukaryota</taxon>
        <taxon>Fungi</taxon>
        <taxon>Dikarya</taxon>
        <taxon>Ascomycota</taxon>
        <taxon>Pezizomycotina</taxon>
        <taxon>Eurotiomycetes</taxon>
        <taxon>Eurotiomycetidae</taxon>
        <taxon>Onygenales</taxon>
        <taxon>Ajellomycetaceae</taxon>
        <taxon>Blastomyces</taxon>
    </lineage>
</organism>
<name>A0A1J9P230_9EURO</name>